<organism evidence="1 2">
    <name type="scientific">Pistacia atlantica</name>
    <dbReference type="NCBI Taxonomy" id="434234"/>
    <lineage>
        <taxon>Eukaryota</taxon>
        <taxon>Viridiplantae</taxon>
        <taxon>Streptophyta</taxon>
        <taxon>Embryophyta</taxon>
        <taxon>Tracheophyta</taxon>
        <taxon>Spermatophyta</taxon>
        <taxon>Magnoliopsida</taxon>
        <taxon>eudicotyledons</taxon>
        <taxon>Gunneridae</taxon>
        <taxon>Pentapetalae</taxon>
        <taxon>rosids</taxon>
        <taxon>malvids</taxon>
        <taxon>Sapindales</taxon>
        <taxon>Anacardiaceae</taxon>
        <taxon>Pistacia</taxon>
    </lineage>
</organism>
<gene>
    <name evidence="1" type="ORF">Patl1_01350</name>
</gene>
<evidence type="ECO:0000313" key="1">
    <source>
        <dbReference type="EMBL" id="KAJ0113277.1"/>
    </source>
</evidence>
<dbReference type="Proteomes" id="UP001164250">
    <property type="component" value="Chromosome 1"/>
</dbReference>
<proteinExistence type="predicted"/>
<evidence type="ECO:0000313" key="2">
    <source>
        <dbReference type="Proteomes" id="UP001164250"/>
    </source>
</evidence>
<keyword evidence="2" id="KW-1185">Reference proteome</keyword>
<comment type="caution">
    <text evidence="1">The sequence shown here is derived from an EMBL/GenBank/DDBJ whole genome shotgun (WGS) entry which is preliminary data.</text>
</comment>
<dbReference type="EMBL" id="CM047897">
    <property type="protein sequence ID" value="KAJ0113277.1"/>
    <property type="molecule type" value="Genomic_DNA"/>
</dbReference>
<reference evidence="2" key="1">
    <citation type="journal article" date="2023" name="G3 (Bethesda)">
        <title>Genome assembly and association tests identify interacting loci associated with vigor, precocity, and sex in interspecific pistachio rootstocks.</title>
        <authorList>
            <person name="Palmer W."/>
            <person name="Jacygrad E."/>
            <person name="Sagayaradj S."/>
            <person name="Cavanaugh K."/>
            <person name="Han R."/>
            <person name="Bertier L."/>
            <person name="Beede B."/>
            <person name="Kafkas S."/>
            <person name="Golino D."/>
            <person name="Preece J."/>
            <person name="Michelmore R."/>
        </authorList>
    </citation>
    <scope>NUCLEOTIDE SEQUENCE [LARGE SCALE GENOMIC DNA]</scope>
</reference>
<protein>
    <submittedName>
        <fullName evidence="1">Uncharacterized protein</fullName>
    </submittedName>
</protein>
<accession>A0ACC1CCP8</accession>
<name>A0ACC1CCP8_9ROSI</name>
<sequence>MKTNLLFCIICFTCIIVCLADYDNLQDTCPTATTGQKTIFINGFPCKNPATIIASDFKSSKLKNPGNTDNLFHSSLTLATASDFPGLNTLGLSIGRTDLEVDGLVMPHSHPRASELFFVFKGVVIAGFVDTSNKVFQTVLRAGDVFVFPKGLIHFCFNTGFEFATVFSVLNSQNPGVVSISSDLFELDSEVISEDDLSIDYIVEFIFYSSVVATAWPISTPLHSLCANQTLSVIESACATSLTIAFLLPMRPSGNFSLRDFHHAVNNLPINEFLPEIKDSGSICCRDVKLSSVLSDQGLYCWGGKDVMRKVIVLSSCLPENVDSALKNTLMDAADKCVMVEFVLFEQKSGHLGDMQEHINGFLRCISDLDNCSFQTYLPDMNVFRGMVKRWLQDLKDDMEEPLQARFVFKNNLFGSVNQITCNLCASVNQIIDGFSPCQTCRCHGIQLGNIDGIKKPSCPVTGHGLGTFNVIENSVKVGENTILFMPSFQSSMKLQQVSSPIDFNIVEKTPLGSLDEGVIIGASYVVTPSACHEMETSSDEIDHSELNAQRAALHSLDLGLVCSSYCNMQSMRKASFYCYYILQPSENGPMLLRRLAGSEEVLPDPDVNQFIDSSVPKEIEISIQTCLFKPLIAGKDLIVVYFVHILFRGLIESRDYNPVLHERGFHQKLNSLVKESLQFGSVPPKLHETTLELNATQSDSSEVTAKLNSAIDVVVLREDPMVDLTTGEDKTGSSITEEWEQLVVSAIPEKYSPTCITKSKLDQSVLSPPDINRQLDEKTSRILERLEVPRKLKTKVLSPISTSGSISDTFVTMKKPLIPFQPSQSTDQDMSSSQLMKPNFQRLKRKHK</sequence>